<evidence type="ECO:0000256" key="2">
    <source>
        <dbReference type="ARBA" id="ARBA00023125"/>
    </source>
</evidence>
<dbReference type="GO" id="GO:0003677">
    <property type="term" value="F:DNA binding"/>
    <property type="evidence" value="ECO:0007669"/>
    <property type="project" value="UniProtKB-KW"/>
</dbReference>
<dbReference type="Pfam" id="PF25873">
    <property type="entry name" value="WHD_MalT"/>
    <property type="match status" value="1"/>
</dbReference>
<dbReference type="CDD" id="cd06170">
    <property type="entry name" value="LuxR_C_like"/>
    <property type="match status" value="1"/>
</dbReference>
<evidence type="ECO:0000313" key="6">
    <source>
        <dbReference type="EMBL" id="ABC29444.1"/>
    </source>
</evidence>
<dbReference type="InterPro" id="IPR000792">
    <property type="entry name" value="Tscrpt_reg_LuxR_C"/>
</dbReference>
<dbReference type="Pfam" id="PF13191">
    <property type="entry name" value="AAA_16"/>
    <property type="match status" value="1"/>
</dbReference>
<name>Q2SIT0_HAHCH</name>
<dbReference type="Gene3D" id="1.25.40.10">
    <property type="entry name" value="Tetratricopeptide repeat domain"/>
    <property type="match status" value="1"/>
</dbReference>
<accession>Q2SIT0</accession>
<dbReference type="InterPro" id="IPR027417">
    <property type="entry name" value="P-loop_NTPase"/>
</dbReference>
<dbReference type="eggNOG" id="COG2909">
    <property type="taxonomic scope" value="Bacteria"/>
</dbReference>
<dbReference type="Gene3D" id="1.10.10.10">
    <property type="entry name" value="Winged helix-like DNA-binding domain superfamily/Winged helix DNA-binding domain"/>
    <property type="match status" value="1"/>
</dbReference>
<dbReference type="STRING" id="349521.HCH_02655"/>
<keyword evidence="1" id="KW-0805">Transcription regulation</keyword>
<dbReference type="PRINTS" id="PR00038">
    <property type="entry name" value="HTHLUXR"/>
</dbReference>
<dbReference type="SUPFAM" id="SSF46894">
    <property type="entry name" value="C-terminal effector domain of the bipartite response regulators"/>
    <property type="match status" value="1"/>
</dbReference>
<dbReference type="SUPFAM" id="SSF52540">
    <property type="entry name" value="P-loop containing nucleoside triphosphate hydrolases"/>
    <property type="match status" value="1"/>
</dbReference>
<evidence type="ECO:0000259" key="5">
    <source>
        <dbReference type="PROSITE" id="PS50043"/>
    </source>
</evidence>
<gene>
    <name evidence="6" type="ordered locus">HCH_02655</name>
</gene>
<keyword evidence="7" id="KW-1185">Reference proteome</keyword>
<dbReference type="InterPro" id="IPR059106">
    <property type="entry name" value="WHD_MalT"/>
</dbReference>
<dbReference type="GO" id="GO:0006355">
    <property type="term" value="P:regulation of DNA-templated transcription"/>
    <property type="evidence" value="ECO:0007669"/>
    <property type="project" value="InterPro"/>
</dbReference>
<dbReference type="InterPro" id="IPR041664">
    <property type="entry name" value="AAA_16"/>
</dbReference>
<dbReference type="SMART" id="SM00028">
    <property type="entry name" value="TPR"/>
    <property type="match status" value="3"/>
</dbReference>
<dbReference type="PROSITE" id="PS50005">
    <property type="entry name" value="TPR"/>
    <property type="match status" value="1"/>
</dbReference>
<dbReference type="Pfam" id="PF17874">
    <property type="entry name" value="TPR_MalT"/>
    <property type="match status" value="1"/>
</dbReference>
<organism evidence="6 7">
    <name type="scientific">Hahella chejuensis (strain KCTC 2396)</name>
    <dbReference type="NCBI Taxonomy" id="349521"/>
    <lineage>
        <taxon>Bacteria</taxon>
        <taxon>Pseudomonadati</taxon>
        <taxon>Pseudomonadota</taxon>
        <taxon>Gammaproteobacteria</taxon>
        <taxon>Oceanospirillales</taxon>
        <taxon>Hahellaceae</taxon>
        <taxon>Hahella</taxon>
    </lineage>
</organism>
<evidence type="ECO:0000256" key="4">
    <source>
        <dbReference type="PROSITE-ProRule" id="PRU00339"/>
    </source>
</evidence>
<proteinExistence type="predicted"/>
<dbReference type="AlphaFoldDB" id="Q2SIT0"/>
<dbReference type="InterPro" id="IPR041617">
    <property type="entry name" value="TPR_MalT"/>
</dbReference>
<keyword evidence="3" id="KW-0804">Transcription</keyword>
<dbReference type="PROSITE" id="PS00622">
    <property type="entry name" value="HTH_LUXR_1"/>
    <property type="match status" value="1"/>
</dbReference>
<evidence type="ECO:0000313" key="7">
    <source>
        <dbReference type="Proteomes" id="UP000000238"/>
    </source>
</evidence>
<dbReference type="KEGG" id="hch:HCH_02655"/>
<dbReference type="HOGENOM" id="CLU_006325_2_0_6"/>
<protein>
    <submittedName>
        <fullName evidence="6">ATP-dependent transcriptional regulator</fullName>
    </submittedName>
</protein>
<dbReference type="SMART" id="SM00421">
    <property type="entry name" value="HTH_LUXR"/>
    <property type="match status" value="1"/>
</dbReference>
<dbReference type="PANTHER" id="PTHR44688:SF16">
    <property type="entry name" value="DNA-BINDING TRANSCRIPTIONAL ACTIVATOR DEVR_DOSR"/>
    <property type="match status" value="1"/>
</dbReference>
<dbReference type="SUPFAM" id="SSF48452">
    <property type="entry name" value="TPR-like"/>
    <property type="match status" value="2"/>
</dbReference>
<dbReference type="InterPro" id="IPR019734">
    <property type="entry name" value="TPR_rpt"/>
</dbReference>
<feature type="domain" description="HTH luxR-type" evidence="5">
    <location>
        <begin position="827"/>
        <end position="892"/>
    </location>
</feature>
<dbReference type="PANTHER" id="PTHR44688">
    <property type="entry name" value="DNA-BINDING TRANSCRIPTIONAL ACTIVATOR DEVR_DOSR"/>
    <property type="match status" value="1"/>
</dbReference>
<keyword evidence="4" id="KW-0802">TPR repeat</keyword>
<feature type="repeat" description="TPR" evidence="4">
    <location>
        <begin position="494"/>
        <end position="527"/>
    </location>
</feature>
<keyword evidence="2" id="KW-0238">DNA-binding</keyword>
<sequence>MIVLETKLFPLRLDDSLLTRQRLLRRIGAPGSARFIGLVAPAGFGKSTLARQWTQSHHALTSWISLDPADNSASTFWGYVVEGLRRNGLEDVAELRARLQETAHANARVLVTALINQLHLHQDRHFVLVLDDLHHIANKDILDGLTYLVDFAPANFTLIVTSRNEPSFPLARWKVKRYARLLYSADLVFDSREVADLFALALDVKVSPEAAARVVGSTGGWAAALQLLSQADLKRADGALSNEKFEQALAQAKKEIDDYVAQEVLDDLPTHLREFILEMAGAARFDVALCDLVRGAHDSHQILQELAARNLFLIPLDDAGQWFRFHELFRDGALHYLRQRQPNVHLQHCRQVVQASLERRLYLESVQLIMHIQAWDLLQSTLENIGNQLVRQGYHLYIIEWLNDAPQELLNQSLRLQLLKIWCLLYDNQFAAIPDLVEAAKKHPLLPEQDDTVRHELRLLEAYAARSRKDIQTASALTQSVLQDLQQINAPIKSLAYFGLGNDYYGLGRLDDAMAALKEAVTLGKLEQRFSTVLSSLGLLLWIMQIKGDFLHAINLFRQTELWVQSYHKDGPEPNIVSCWLNSSLVLIHCALNNPEHAERFLKPMLPFVDNAEPQQKLITYYTWAEFNRHCGDYSQALRHYEQAREQLEHNQRELAAFAPPVMAGKLHCLLDKGDMLHAESVYAQILSKITTETSPFEGMENLSAQARYFLHKQQWPNLQETSELIQALAESHNSSRYQAQAKLLHAAALAGQNQPEAARRLLSEALALGESNDFVAMFLADEACLKPLYANLNVAETSQAYLEKLQINPLPQKPAPAQEEATLSQPGGLLEELSKREMEVLTLIYEGLPNKKIADRLFLAPATVKAHIRNIYGKIGAASRTEALARARHLGLL</sequence>
<dbReference type="Proteomes" id="UP000000238">
    <property type="component" value="Chromosome"/>
</dbReference>
<dbReference type="PROSITE" id="PS50043">
    <property type="entry name" value="HTH_LUXR_2"/>
    <property type="match status" value="1"/>
</dbReference>
<evidence type="ECO:0000256" key="1">
    <source>
        <dbReference type="ARBA" id="ARBA00023015"/>
    </source>
</evidence>
<dbReference type="InterPro" id="IPR016032">
    <property type="entry name" value="Sig_transdc_resp-reg_C-effctor"/>
</dbReference>
<dbReference type="InterPro" id="IPR036388">
    <property type="entry name" value="WH-like_DNA-bd_sf"/>
</dbReference>
<evidence type="ECO:0000256" key="3">
    <source>
        <dbReference type="ARBA" id="ARBA00023163"/>
    </source>
</evidence>
<reference evidence="6 7" key="1">
    <citation type="journal article" date="2005" name="Nucleic Acids Res.">
        <title>Genomic blueprint of Hahella chejuensis, a marine microbe producing an algicidal agent.</title>
        <authorList>
            <person name="Jeong H."/>
            <person name="Yim J.H."/>
            <person name="Lee C."/>
            <person name="Choi S.-H."/>
            <person name="Park Y.K."/>
            <person name="Yoon S.H."/>
            <person name="Hur C.-G."/>
            <person name="Kang H.-Y."/>
            <person name="Kim D."/>
            <person name="Lee H.H."/>
            <person name="Park K.H."/>
            <person name="Park S.-H."/>
            <person name="Park H.-S."/>
            <person name="Lee H.K."/>
            <person name="Oh T.K."/>
            <person name="Kim J.F."/>
        </authorList>
    </citation>
    <scope>NUCLEOTIDE SEQUENCE [LARGE SCALE GENOMIC DNA]</scope>
    <source>
        <strain evidence="6 7">KCTC 2396</strain>
    </source>
</reference>
<dbReference type="EMBL" id="CP000155">
    <property type="protein sequence ID" value="ABC29444.1"/>
    <property type="molecule type" value="Genomic_DNA"/>
</dbReference>
<dbReference type="Pfam" id="PF00196">
    <property type="entry name" value="GerE"/>
    <property type="match status" value="1"/>
</dbReference>
<dbReference type="InterPro" id="IPR011990">
    <property type="entry name" value="TPR-like_helical_dom_sf"/>
</dbReference>
<dbReference type="Gene3D" id="3.40.50.300">
    <property type="entry name" value="P-loop containing nucleotide triphosphate hydrolases"/>
    <property type="match status" value="1"/>
</dbReference>